<keyword evidence="3" id="KW-0479">Metal-binding</keyword>
<evidence type="ECO:0000256" key="5">
    <source>
        <dbReference type="ARBA" id="ARBA00022833"/>
    </source>
</evidence>
<dbReference type="EC" id="3.4.17.-" evidence="7"/>
<comment type="similarity">
    <text evidence="1">Belongs to the peptidase M20A family.</text>
</comment>
<dbReference type="InterPro" id="IPR011650">
    <property type="entry name" value="Peptidase_M20_dimer"/>
</dbReference>
<dbReference type="AlphaFoldDB" id="A0A853CXN8"/>
<evidence type="ECO:0000313" key="7">
    <source>
        <dbReference type="EMBL" id="NYJ24683.1"/>
    </source>
</evidence>
<dbReference type="Gene3D" id="3.30.70.360">
    <property type="match status" value="1"/>
</dbReference>
<sequence>MSATDEVAAGSAARDTEALERFRTLLRIPTMSRNAVEETDWAAFDAFVDALPRLYPRVHAELERERHGDRGHALLYRWRGRDAAGAPTVLMAHYDVVPATEEGWDHPPFAAELTGRGDDRLLWARGTLDDKGAAVAILEAVEALLADGVVPAHDVYLSFGNDEETFGSGARGIVEVLRSRGVRPALVLDEGGAVIEGVFPGIRKPIAVVGVSEKGITTVRLTVEQHGGHASTPPRTTATVRLARAITRLNARPFPARLTETNLLMVETLGAHATGPLRAVFTRARRLQPLLRWVFTRLGDETRAIVRTTTAVTQLHGSLAANALPETAEAVVNVRIAVGSTVAETLQHLRRAIHDPHVRIEAVDANEPSPVSPTSGPQWTRVASAISAVHPDAIATPYIMLGASDGRHFTAISDAVYRFTPFEMSAEERGTLHARNERIGVATWLRGIRFYEEMLRGA</sequence>
<evidence type="ECO:0000256" key="2">
    <source>
        <dbReference type="ARBA" id="ARBA00022670"/>
    </source>
</evidence>
<dbReference type="InterPro" id="IPR047177">
    <property type="entry name" value="Pept_M20A"/>
</dbReference>
<dbReference type="InterPro" id="IPR002933">
    <property type="entry name" value="Peptidase_M20"/>
</dbReference>
<dbReference type="EMBL" id="JACCFL010000001">
    <property type="protein sequence ID" value="NYJ24683.1"/>
    <property type="molecule type" value="Genomic_DNA"/>
</dbReference>
<keyword evidence="7" id="KW-0121">Carboxypeptidase</keyword>
<dbReference type="GO" id="GO:0046872">
    <property type="term" value="F:metal ion binding"/>
    <property type="evidence" value="ECO:0007669"/>
    <property type="project" value="UniProtKB-KW"/>
</dbReference>
<keyword evidence="4 7" id="KW-0378">Hydrolase</keyword>
<feature type="domain" description="Peptidase M20 dimerisation" evidence="6">
    <location>
        <begin position="212"/>
        <end position="355"/>
    </location>
</feature>
<dbReference type="InterPro" id="IPR036264">
    <property type="entry name" value="Bact_exopeptidase_dim_dom"/>
</dbReference>
<organism evidence="7 8">
    <name type="scientific">Leifsonia shinshuensis</name>
    <dbReference type="NCBI Taxonomy" id="150026"/>
    <lineage>
        <taxon>Bacteria</taxon>
        <taxon>Bacillati</taxon>
        <taxon>Actinomycetota</taxon>
        <taxon>Actinomycetes</taxon>
        <taxon>Micrococcales</taxon>
        <taxon>Microbacteriaceae</taxon>
        <taxon>Leifsonia</taxon>
    </lineage>
</organism>
<dbReference type="Pfam" id="PF07687">
    <property type="entry name" value="M20_dimer"/>
    <property type="match status" value="1"/>
</dbReference>
<dbReference type="GO" id="GO:0006508">
    <property type="term" value="P:proteolysis"/>
    <property type="evidence" value="ECO:0007669"/>
    <property type="project" value="UniProtKB-KW"/>
</dbReference>
<dbReference type="PANTHER" id="PTHR45962">
    <property type="entry name" value="N-FATTY-ACYL-AMINO ACID SYNTHASE/HYDROLASE PM20D1"/>
    <property type="match status" value="1"/>
</dbReference>
<keyword evidence="2" id="KW-0645">Protease</keyword>
<keyword evidence="5" id="KW-0862">Zinc</keyword>
<name>A0A853CXN8_9MICO</name>
<dbReference type="Gene3D" id="3.40.630.10">
    <property type="entry name" value="Zn peptidases"/>
    <property type="match status" value="1"/>
</dbReference>
<evidence type="ECO:0000256" key="4">
    <source>
        <dbReference type="ARBA" id="ARBA00022801"/>
    </source>
</evidence>
<gene>
    <name evidence="7" type="ORF">HNR13_002970</name>
</gene>
<protein>
    <submittedName>
        <fullName evidence="7">Carboxypeptidase PM20D1</fullName>
        <ecNumber evidence="7">3.4.17.-</ecNumber>
    </submittedName>
</protein>
<evidence type="ECO:0000256" key="1">
    <source>
        <dbReference type="ARBA" id="ARBA00006247"/>
    </source>
</evidence>
<dbReference type="SUPFAM" id="SSF55031">
    <property type="entry name" value="Bacterial exopeptidase dimerisation domain"/>
    <property type="match status" value="1"/>
</dbReference>
<evidence type="ECO:0000259" key="6">
    <source>
        <dbReference type="Pfam" id="PF07687"/>
    </source>
</evidence>
<evidence type="ECO:0000313" key="8">
    <source>
        <dbReference type="Proteomes" id="UP000578352"/>
    </source>
</evidence>
<dbReference type="SUPFAM" id="SSF53187">
    <property type="entry name" value="Zn-dependent exopeptidases"/>
    <property type="match status" value="1"/>
</dbReference>
<proteinExistence type="inferred from homology"/>
<comment type="caution">
    <text evidence="7">The sequence shown here is derived from an EMBL/GenBank/DDBJ whole genome shotgun (WGS) entry which is preliminary data.</text>
</comment>
<accession>A0A853CXN8</accession>
<dbReference type="Gene3D" id="1.10.150.900">
    <property type="match status" value="1"/>
</dbReference>
<dbReference type="GO" id="GO:0004180">
    <property type="term" value="F:carboxypeptidase activity"/>
    <property type="evidence" value="ECO:0007669"/>
    <property type="project" value="UniProtKB-KW"/>
</dbReference>
<dbReference type="Proteomes" id="UP000578352">
    <property type="component" value="Unassembled WGS sequence"/>
</dbReference>
<evidence type="ECO:0000256" key="3">
    <source>
        <dbReference type="ARBA" id="ARBA00022723"/>
    </source>
</evidence>
<reference evidence="7 8" key="1">
    <citation type="submission" date="2020-07" db="EMBL/GenBank/DDBJ databases">
        <title>Sequencing the genomes of 1000 actinobacteria strains.</title>
        <authorList>
            <person name="Klenk H.-P."/>
        </authorList>
    </citation>
    <scope>NUCLEOTIDE SEQUENCE [LARGE SCALE GENOMIC DNA]</scope>
    <source>
        <strain evidence="7 8">DSM 15165</strain>
    </source>
</reference>
<dbReference type="PIRSF" id="PIRSF036696">
    <property type="entry name" value="ACY-1"/>
    <property type="match status" value="1"/>
</dbReference>
<dbReference type="Pfam" id="PF01546">
    <property type="entry name" value="Peptidase_M20"/>
    <property type="match status" value="1"/>
</dbReference>
<dbReference type="PANTHER" id="PTHR45962:SF1">
    <property type="entry name" value="N-FATTY-ACYL-AMINO ACID SYNTHASE_HYDROLASE PM20D1"/>
    <property type="match status" value="1"/>
</dbReference>